<accession>A0A1C0ZVY1</accession>
<reference evidence="3" key="1">
    <citation type="submission" date="2016-05" db="EMBL/GenBank/DDBJ databases">
        <title>Paenibacillus oryzae. sp. nov., isolated from the rice root.</title>
        <authorList>
            <person name="Zhang J."/>
            <person name="Zhang X."/>
        </authorList>
    </citation>
    <scope>NUCLEOTIDE SEQUENCE [LARGE SCALE GENOMIC DNA]</scope>
    <source>
        <strain evidence="3">KCTC13222</strain>
    </source>
</reference>
<dbReference type="EMBL" id="LYPC01000027">
    <property type="protein sequence ID" value="OCT12255.1"/>
    <property type="molecule type" value="Genomic_DNA"/>
</dbReference>
<feature type="transmembrane region" description="Helical" evidence="1">
    <location>
        <begin position="73"/>
        <end position="92"/>
    </location>
</feature>
<feature type="transmembrane region" description="Helical" evidence="1">
    <location>
        <begin position="224"/>
        <end position="248"/>
    </location>
</feature>
<protein>
    <recommendedName>
        <fullName evidence="4">Membrane-anchored protein</fullName>
    </recommendedName>
</protein>
<evidence type="ECO:0000256" key="1">
    <source>
        <dbReference type="SAM" id="Phobius"/>
    </source>
</evidence>
<gene>
    <name evidence="2" type="ORF">A8709_30945</name>
</gene>
<name>A0A1C0ZVY1_9BACL</name>
<keyword evidence="1" id="KW-0812">Transmembrane</keyword>
<organism evidence="2 3">
    <name type="scientific">Paenibacillus pectinilyticus</name>
    <dbReference type="NCBI Taxonomy" id="512399"/>
    <lineage>
        <taxon>Bacteria</taxon>
        <taxon>Bacillati</taxon>
        <taxon>Bacillota</taxon>
        <taxon>Bacilli</taxon>
        <taxon>Bacillales</taxon>
        <taxon>Paenibacillaceae</taxon>
        <taxon>Paenibacillus</taxon>
    </lineage>
</organism>
<keyword evidence="1" id="KW-0472">Membrane</keyword>
<dbReference type="Pfam" id="PF03988">
    <property type="entry name" value="DUF347"/>
    <property type="match status" value="4"/>
</dbReference>
<proteinExistence type="predicted"/>
<feature type="transmembrane region" description="Helical" evidence="1">
    <location>
        <begin position="47"/>
        <end position="66"/>
    </location>
</feature>
<dbReference type="Proteomes" id="UP000093309">
    <property type="component" value="Unassembled WGS sequence"/>
</dbReference>
<feature type="transmembrane region" description="Helical" evidence="1">
    <location>
        <begin position="167"/>
        <end position="187"/>
    </location>
</feature>
<feature type="transmembrane region" description="Helical" evidence="1">
    <location>
        <begin position="194"/>
        <end position="212"/>
    </location>
</feature>
<evidence type="ECO:0008006" key="4">
    <source>
        <dbReference type="Google" id="ProtNLM"/>
    </source>
</evidence>
<dbReference type="OrthoDB" id="9794709at2"/>
<comment type="caution">
    <text evidence="2">The sequence shown here is derived from an EMBL/GenBank/DDBJ whole genome shotgun (WGS) entry which is preliminary data.</text>
</comment>
<keyword evidence="3" id="KW-1185">Reference proteome</keyword>
<dbReference type="RefSeq" id="WP_065856375.1">
    <property type="nucleotide sequence ID" value="NZ_LYPC01000027.1"/>
</dbReference>
<dbReference type="InterPro" id="IPR007136">
    <property type="entry name" value="DUF347"/>
</dbReference>
<feature type="transmembrane region" description="Helical" evidence="1">
    <location>
        <begin position="21"/>
        <end position="41"/>
    </location>
</feature>
<feature type="transmembrane region" description="Helical" evidence="1">
    <location>
        <begin position="104"/>
        <end position="122"/>
    </location>
</feature>
<evidence type="ECO:0000313" key="3">
    <source>
        <dbReference type="Proteomes" id="UP000093309"/>
    </source>
</evidence>
<feature type="transmembrane region" description="Helical" evidence="1">
    <location>
        <begin position="142"/>
        <end position="161"/>
    </location>
</feature>
<feature type="transmembrane region" description="Helical" evidence="1">
    <location>
        <begin position="269"/>
        <end position="289"/>
    </location>
</feature>
<dbReference type="STRING" id="512399.A8709_30945"/>
<dbReference type="AlphaFoldDB" id="A0A1C0ZVY1"/>
<keyword evidence="1" id="KW-1133">Transmembrane helix</keyword>
<evidence type="ECO:0000313" key="2">
    <source>
        <dbReference type="EMBL" id="OCT12255.1"/>
    </source>
</evidence>
<sequence length="402" mass="43856">MDSIPSNAMKRMLSKVPEVTIYFWIIKILCTTVGETAADFLNVNLNFGLTGTSIVTGVLLLIAIYFQFTAKKYIPSLYWLTVFLISIFGTLVTDNMTDNLGIPLELSTIVFSVLLVLTLILWYASEKTLSIHSIFTRRREAFYWLTILFTFALGTAAGDLMAESLGLGYVVTGTIVGAIIAIMTVSWRLGLDAVLAFWIAYIMTRPLGASIGDFLSQTQDNGGLGLGTTMTSVIFIAAILLLVIFLTVTKRDLIPTSAKNVKASKRRSVIWQVAVVVAVLVIAAGTGYYTRHQSLQDALPQGSASSTAAQSFPQEDLANFKKISEDTLAFVQAGNASAAKTRVSDLETGWDKAEARLKPMNKTKWNSVDSAIDKVLRQVRAVHQDANACKEALDALISELNK</sequence>